<keyword evidence="18" id="KW-1185">Reference proteome</keyword>
<feature type="domain" description="EF-hand" evidence="15">
    <location>
        <begin position="1183"/>
        <end position="1218"/>
    </location>
</feature>
<dbReference type="SUPFAM" id="SSF56059">
    <property type="entry name" value="Glutathione synthetase ATP-binding domain-like"/>
    <property type="match status" value="1"/>
</dbReference>
<dbReference type="Pfam" id="PF03133">
    <property type="entry name" value="TTL"/>
    <property type="match status" value="1"/>
</dbReference>
<keyword evidence="4 11" id="KW-0479">Metal-binding</keyword>
<dbReference type="GO" id="GO:0000226">
    <property type="term" value="P:microtubule cytoskeleton organization"/>
    <property type="evidence" value="ECO:0007669"/>
    <property type="project" value="TreeGrafter"/>
</dbReference>
<dbReference type="PROSITE" id="PS50222">
    <property type="entry name" value="EF_HAND_2"/>
    <property type="match status" value="2"/>
</dbReference>
<dbReference type="InterPro" id="IPR002048">
    <property type="entry name" value="EF_hand_dom"/>
</dbReference>
<keyword evidence="10" id="KW-0482">Metalloprotease</keyword>
<dbReference type="PANTHER" id="PTHR12241">
    <property type="entry name" value="TUBULIN POLYGLUTAMYLASE"/>
    <property type="match status" value="1"/>
</dbReference>
<keyword evidence="6" id="KW-0378">Hydrolase</keyword>
<dbReference type="GO" id="GO:0008237">
    <property type="term" value="F:metallopeptidase activity"/>
    <property type="evidence" value="ECO:0007669"/>
    <property type="project" value="UniProtKB-KW"/>
</dbReference>
<evidence type="ECO:0000256" key="2">
    <source>
        <dbReference type="ARBA" id="ARBA00022598"/>
    </source>
</evidence>
<feature type="zinc finger region" description="C3H1-type" evidence="11">
    <location>
        <begin position="41"/>
        <end position="69"/>
    </location>
</feature>
<dbReference type="InterPro" id="IPR012962">
    <property type="entry name" value="Pept_M54_archaemetzincn"/>
</dbReference>
<evidence type="ECO:0000313" key="16">
    <source>
        <dbReference type="EMBL" id="CAI3983293.1"/>
    </source>
</evidence>
<dbReference type="GO" id="GO:0005509">
    <property type="term" value="F:calcium ion binding"/>
    <property type="evidence" value="ECO:0007669"/>
    <property type="project" value="InterPro"/>
</dbReference>
<dbReference type="Gene3D" id="3.40.390.10">
    <property type="entry name" value="Collagenase (Catalytic Domain)"/>
    <property type="match status" value="1"/>
</dbReference>
<keyword evidence="12" id="KW-0175">Coiled coil</keyword>
<sequence length="1552" mass="176895">MSDRQSGPSGYRRSLAGAQNQWRAVEAVLQQQKKQRFRPPKPERPLCKRFSLPEGCPFHDECTHLHSLDGIHDVRDTLQVAHPDPGGTAGTVGTAPRVFLHKMEDRKVGKGSISLIIRTLATGGFVQTSEPGDADLVLANAFPSSNLLSKIPPGCTINHFPGKHELCCKDRMAKLLRGMPFCPETFILPEEEKRFEAVLSDEPESIWILKPCQLGEGRHIEIVQGLNLVQTPERRQRLQRCTASRYIANPLLIEGRKVDLRVYVVVTQLSPVLGALIFREGLVRFCSGSYREAGLEELGAHISNNAVQTKTTRHASGQNWTLEQLWCHLSKIGICPETVWRRIIRTARDALTLWQTKALAYVTDVTTHTNVHSYKCYSLMALDLLIDDSGAVWLLEANSKPALHAQSASLKAIFPVHFAVKAALLADLFSLVGLAASHGISSLDGSDGWDKDGITGPRLIPEPDVISREVKAQPVPASIHKNSLNKVEEQKKKRMEEEKAKVLSKYTEADHFSLETGARRDHEAVMEDLKKKVESEQMAECTFYPKTSKKFVAPAGDATVRHNAASVLREDALLKQKQAKEYQILKRYQEDLHDASQFYTWQERMKEQDQSEEEARVRQRAAEMQLSRESAMEAYESSIRRKHILAEHQREELQLGLQMKEREKLWELGEKKLLVEETKEAVLCVLWHLSRGLRRDSSPSPMPRKGSKHSAQPARLSRPPSPAPSKTSGRHTSATSALAKWRKLPHDEPGSWTPPPLEAQLEAIGLEHHENAAEILAEGRIELQLELFELYPEKHRSSVEMHKLQRILQPLSPLFLPQLPPIPDTWMFDSNEPAQSFKDYVMEQPPAPARAHYKIYLLPLTEPSSHGSYAKTGTLPDLRILQRFIESFFDLPCKVLPYDPLLTGKGIASRSNGHGNDLQYHAKDSLRQLRIRLPLDGFCILGVTMADLFESTRSFVHSSLSVKDRAGIFSFCRLAMRVVEGYPTERREGDLETLLRRAHGMISHDLCHFFGMSNCQFYICRMQGSSGLHESDTNQDKVDLCPVCLRKLSWNLACGTHEAAPSDLTAWCVQRYRRLLAHADKLGPVLQPYKLWLRSRLAQLDYDVMPAAAAAAATVSVANAATETAGPPDEEFEVDDPIKLTPDDRAKHEAELLRLFARHDDDGDGRMKIKEFCRLISAVDEAFSAISAMKMFEAADINKDGSVDVKEFLSWLLLPDDPGEAENRIIKRLSDRGKAREKELEILKERVNNADNMRKEREVEFDRKKKEEEQEMERKRDLIRQIRALEKVPVEKYKMFDPAEPPCQGLLDEMSLAELKERLRIVESQREKELDMKRERQLARKVEKQEELTEKAEMLAKVRERAREEQQQRHEEQKRQKILEEQQKQRHREKCITEVAEKLQLKKRQKKEEEQRLKLELKEIATKRQFLAANAEQVEAKAHAEQQAGLDREAMKRQKVSLIEQRKKNHTKVGEVQQRRDNQERDIEEYQQLQQTVTARVERAKAADLALKEEILQSVKSARNMQRQVAKKNMAELGHSSNAYMKRIQNRMATSC</sequence>
<evidence type="ECO:0000256" key="13">
    <source>
        <dbReference type="SAM" id="MobiDB-lite"/>
    </source>
</evidence>
<dbReference type="InterPro" id="IPR024079">
    <property type="entry name" value="MetalloPept_cat_dom_sf"/>
</dbReference>
<keyword evidence="5" id="KW-0547">Nucleotide-binding</keyword>
<dbReference type="InterPro" id="IPR018247">
    <property type="entry name" value="EF_Hand_1_Ca_BS"/>
</dbReference>
<evidence type="ECO:0000256" key="4">
    <source>
        <dbReference type="ARBA" id="ARBA00022723"/>
    </source>
</evidence>
<dbReference type="GO" id="GO:0070740">
    <property type="term" value="F:tubulin-glutamic acid ligase activity"/>
    <property type="evidence" value="ECO:0007669"/>
    <property type="project" value="TreeGrafter"/>
</dbReference>
<name>A0A9P1C1V9_9DINO</name>
<evidence type="ECO:0000256" key="3">
    <source>
        <dbReference type="ARBA" id="ARBA00022670"/>
    </source>
</evidence>
<evidence type="ECO:0000259" key="14">
    <source>
        <dbReference type="PROSITE" id="PS50103"/>
    </source>
</evidence>
<evidence type="ECO:0000256" key="7">
    <source>
        <dbReference type="ARBA" id="ARBA00022833"/>
    </source>
</evidence>
<protein>
    <submittedName>
        <fullName evidence="17">EF-hand domain-containing protein</fullName>
    </submittedName>
</protein>
<evidence type="ECO:0000256" key="9">
    <source>
        <dbReference type="ARBA" id="ARBA00022840"/>
    </source>
</evidence>
<evidence type="ECO:0000259" key="15">
    <source>
        <dbReference type="PROSITE" id="PS50222"/>
    </source>
</evidence>
<evidence type="ECO:0000313" key="18">
    <source>
        <dbReference type="Proteomes" id="UP001152797"/>
    </source>
</evidence>
<dbReference type="PROSITE" id="PS50103">
    <property type="entry name" value="ZF_C3H1"/>
    <property type="match status" value="1"/>
</dbReference>
<dbReference type="CDD" id="cd00051">
    <property type="entry name" value="EFh"/>
    <property type="match status" value="1"/>
</dbReference>
<dbReference type="EMBL" id="CAMXCT010000787">
    <property type="protein sequence ID" value="CAI3983293.1"/>
    <property type="molecule type" value="Genomic_DNA"/>
</dbReference>
<keyword evidence="11" id="KW-0863">Zinc-finger</keyword>
<accession>A0A9P1C1V9</accession>
<feature type="coiled-coil region" evidence="12">
    <location>
        <begin position="1226"/>
        <end position="1288"/>
    </location>
</feature>
<reference evidence="16" key="1">
    <citation type="submission" date="2022-10" db="EMBL/GenBank/DDBJ databases">
        <authorList>
            <person name="Chen Y."/>
            <person name="Dougan E. K."/>
            <person name="Chan C."/>
            <person name="Rhodes N."/>
            <person name="Thang M."/>
        </authorList>
    </citation>
    <scope>NUCLEOTIDE SEQUENCE</scope>
</reference>
<feature type="coiled-coil region" evidence="12">
    <location>
        <begin position="480"/>
        <end position="539"/>
    </location>
</feature>
<dbReference type="InterPro" id="IPR000571">
    <property type="entry name" value="Znf_CCCH"/>
</dbReference>
<evidence type="ECO:0000256" key="11">
    <source>
        <dbReference type="PROSITE-ProRule" id="PRU00723"/>
    </source>
</evidence>
<proteinExistence type="predicted"/>
<evidence type="ECO:0000313" key="17">
    <source>
        <dbReference type="EMBL" id="CAL4770605.1"/>
    </source>
</evidence>
<dbReference type="Gene3D" id="1.10.238.10">
    <property type="entry name" value="EF-hand"/>
    <property type="match status" value="1"/>
</dbReference>
<keyword evidence="9" id="KW-0067">ATP-binding</keyword>
<keyword evidence="2" id="KW-0436">Ligase</keyword>
<evidence type="ECO:0000256" key="5">
    <source>
        <dbReference type="ARBA" id="ARBA00022741"/>
    </source>
</evidence>
<dbReference type="OrthoDB" id="310506at2759"/>
<dbReference type="GO" id="GO:0006508">
    <property type="term" value="P:proteolysis"/>
    <property type="evidence" value="ECO:0007669"/>
    <property type="project" value="UniProtKB-KW"/>
</dbReference>
<reference evidence="17 18" key="2">
    <citation type="submission" date="2024-05" db="EMBL/GenBank/DDBJ databases">
        <authorList>
            <person name="Chen Y."/>
            <person name="Shah S."/>
            <person name="Dougan E. K."/>
            <person name="Thang M."/>
            <person name="Chan C."/>
        </authorList>
    </citation>
    <scope>NUCLEOTIDE SEQUENCE [LARGE SCALE GENOMIC DNA]</scope>
</reference>
<dbReference type="InterPro" id="IPR004344">
    <property type="entry name" value="TTL/TTLL_fam"/>
</dbReference>
<dbReference type="GO" id="GO:0005524">
    <property type="term" value="F:ATP binding"/>
    <property type="evidence" value="ECO:0007669"/>
    <property type="project" value="UniProtKB-KW"/>
</dbReference>
<dbReference type="GO" id="GO:0015631">
    <property type="term" value="F:tubulin binding"/>
    <property type="evidence" value="ECO:0007669"/>
    <property type="project" value="TreeGrafter"/>
</dbReference>
<dbReference type="PROSITE" id="PS00018">
    <property type="entry name" value="EF_HAND_1"/>
    <property type="match status" value="1"/>
</dbReference>
<evidence type="ECO:0000256" key="8">
    <source>
        <dbReference type="ARBA" id="ARBA00022837"/>
    </source>
</evidence>
<feature type="coiled-coil region" evidence="12">
    <location>
        <begin position="1469"/>
        <end position="1503"/>
    </location>
</feature>
<keyword evidence="3" id="KW-0645">Protease</keyword>
<evidence type="ECO:0000256" key="6">
    <source>
        <dbReference type="ARBA" id="ARBA00022801"/>
    </source>
</evidence>
<dbReference type="SUPFAM" id="SSF47473">
    <property type="entry name" value="EF-hand"/>
    <property type="match status" value="1"/>
</dbReference>
<dbReference type="EMBL" id="CAMXCT030000787">
    <property type="protein sequence ID" value="CAL4770605.1"/>
    <property type="molecule type" value="Genomic_DNA"/>
</dbReference>
<dbReference type="Gene3D" id="3.30.470.20">
    <property type="entry name" value="ATP-grasp fold, B domain"/>
    <property type="match status" value="1"/>
</dbReference>
<feature type="domain" description="EF-hand" evidence="15">
    <location>
        <begin position="1147"/>
        <end position="1182"/>
    </location>
</feature>
<dbReference type="GO" id="GO:0008270">
    <property type="term" value="F:zinc ion binding"/>
    <property type="evidence" value="ECO:0007669"/>
    <property type="project" value="UniProtKB-KW"/>
</dbReference>
<dbReference type="Proteomes" id="UP001152797">
    <property type="component" value="Unassembled WGS sequence"/>
</dbReference>
<dbReference type="CDD" id="cd11375">
    <property type="entry name" value="Peptidase_M54"/>
    <property type="match status" value="1"/>
</dbReference>
<comment type="cofactor">
    <cofactor evidence="1">
        <name>Zn(2+)</name>
        <dbReference type="ChEBI" id="CHEBI:29105"/>
    </cofactor>
</comment>
<dbReference type="SMART" id="SM00054">
    <property type="entry name" value="EFh"/>
    <property type="match status" value="2"/>
</dbReference>
<gene>
    <name evidence="16" type="ORF">C1SCF055_LOCUS10914</name>
</gene>
<organism evidence="16">
    <name type="scientific">Cladocopium goreaui</name>
    <dbReference type="NCBI Taxonomy" id="2562237"/>
    <lineage>
        <taxon>Eukaryota</taxon>
        <taxon>Sar</taxon>
        <taxon>Alveolata</taxon>
        <taxon>Dinophyceae</taxon>
        <taxon>Suessiales</taxon>
        <taxon>Symbiodiniaceae</taxon>
        <taxon>Cladocopium</taxon>
    </lineage>
</organism>
<evidence type="ECO:0000256" key="12">
    <source>
        <dbReference type="SAM" id="Coils"/>
    </source>
</evidence>
<keyword evidence="7 11" id="KW-0862">Zinc</keyword>
<dbReference type="GO" id="GO:0036064">
    <property type="term" value="C:ciliary basal body"/>
    <property type="evidence" value="ECO:0007669"/>
    <property type="project" value="TreeGrafter"/>
</dbReference>
<feature type="domain" description="C3H1-type" evidence="14">
    <location>
        <begin position="41"/>
        <end position="69"/>
    </location>
</feature>
<evidence type="ECO:0000256" key="10">
    <source>
        <dbReference type="ARBA" id="ARBA00023049"/>
    </source>
</evidence>
<dbReference type="EMBL" id="CAMXCT020000787">
    <property type="protein sequence ID" value="CAL1136668.1"/>
    <property type="molecule type" value="Genomic_DNA"/>
</dbReference>
<feature type="region of interest" description="Disordered" evidence="13">
    <location>
        <begin position="1359"/>
        <end position="1387"/>
    </location>
</feature>
<keyword evidence="8" id="KW-0106">Calcium</keyword>
<feature type="region of interest" description="Disordered" evidence="13">
    <location>
        <begin position="694"/>
        <end position="738"/>
    </location>
</feature>
<dbReference type="InterPro" id="IPR011992">
    <property type="entry name" value="EF-hand-dom_pair"/>
</dbReference>
<comment type="caution">
    <text evidence="16">The sequence shown here is derived from an EMBL/GenBank/DDBJ whole genome shotgun (WGS) entry which is preliminary data.</text>
</comment>
<evidence type="ECO:0000256" key="1">
    <source>
        <dbReference type="ARBA" id="ARBA00001947"/>
    </source>
</evidence>
<feature type="compositionally biased region" description="Polar residues" evidence="13">
    <location>
        <begin position="726"/>
        <end position="736"/>
    </location>
</feature>
<dbReference type="PROSITE" id="PS51221">
    <property type="entry name" value="TTL"/>
    <property type="match status" value="1"/>
</dbReference>